<feature type="domain" description="Zinc-ribbon" evidence="3">
    <location>
        <begin position="3"/>
        <end position="24"/>
    </location>
</feature>
<dbReference type="InterPro" id="IPR026870">
    <property type="entry name" value="Zinc_ribbon_dom"/>
</dbReference>
<keyword evidence="2" id="KW-0812">Transmembrane</keyword>
<feature type="transmembrane region" description="Helical" evidence="2">
    <location>
        <begin position="50"/>
        <end position="73"/>
    </location>
</feature>
<evidence type="ECO:0000313" key="5">
    <source>
        <dbReference type="Proteomes" id="UP000077428"/>
    </source>
</evidence>
<comment type="caution">
    <text evidence="4">The sequence shown here is derived from an EMBL/GenBank/DDBJ whole genome shotgun (WGS) entry which is preliminary data.</text>
</comment>
<protein>
    <submittedName>
        <fullName evidence="4">Double zinc ribbon</fullName>
    </submittedName>
</protein>
<dbReference type="AlphaFoldDB" id="A0A166C8U0"/>
<evidence type="ECO:0000256" key="2">
    <source>
        <dbReference type="SAM" id="Phobius"/>
    </source>
</evidence>
<evidence type="ECO:0000313" key="4">
    <source>
        <dbReference type="EMBL" id="KZX14250.1"/>
    </source>
</evidence>
<dbReference type="Pfam" id="PF13240">
    <property type="entry name" value="Zn_Ribbon_1"/>
    <property type="match status" value="1"/>
</dbReference>
<dbReference type="OrthoDB" id="78312at2157"/>
<gene>
    <name evidence="4" type="ORF">MBORA_00240</name>
</gene>
<sequence length="328" mass="35304">MLCPKCKTENSDSAKFCKTCGAPLNSKTMSHKNVINSFSSDEINNKNKKILIAILAIVVVSLAGAFIFSSGILGSNEIPLETQNFEIFKIDAPVGSKFIEYTSMPSYANIGGFILLENVGNYSQEVFMLGVSTLEFSLPPSNFALVDGEGDIKIYENSSVNLYLVERTIDGYTFSLMGNNLDLLKKMINSVEITDKNALAKQSSSQSTSNNNPTSSSNPTSSPLTIQGGSFSTGSGLSDKTEASIYVGSEHAGEKVTIQIYYSRDGNSLNSGNMVQKTVDSSGYIHVNSADSYKYYPDYATVNVYDSSGNLQDSVSVNLSPTSGTQTF</sequence>
<keyword evidence="2" id="KW-0472">Membrane</keyword>
<organism evidence="4 5">
    <name type="scientific">Methanobrevibacter oralis</name>
    <dbReference type="NCBI Taxonomy" id="66851"/>
    <lineage>
        <taxon>Archaea</taxon>
        <taxon>Methanobacteriati</taxon>
        <taxon>Methanobacteriota</taxon>
        <taxon>Methanomada group</taxon>
        <taxon>Methanobacteria</taxon>
        <taxon>Methanobacteriales</taxon>
        <taxon>Methanobacteriaceae</taxon>
        <taxon>Methanobrevibacter</taxon>
    </lineage>
</organism>
<feature type="region of interest" description="Disordered" evidence="1">
    <location>
        <begin position="199"/>
        <end position="236"/>
    </location>
</feature>
<name>A0A166C8U0_METOA</name>
<accession>A0A166C8U0</accession>
<feature type="compositionally biased region" description="Polar residues" evidence="1">
    <location>
        <begin position="224"/>
        <end position="236"/>
    </location>
</feature>
<dbReference type="Proteomes" id="UP000077428">
    <property type="component" value="Unassembled WGS sequence"/>
</dbReference>
<reference evidence="5" key="1">
    <citation type="journal article" date="2016" name="Genome Announc.">
        <title>Draft Genome Sequences of Methanobrevibacter curvatus DSM11111, Methanobrevibacter cuticularis DSM11139, Methanobrevibacter filiformis DSM11501, and Methanobrevibacter oralis DSM7256.</title>
        <authorList>
            <person name="Poehlein A."/>
            <person name="Seedorf H."/>
        </authorList>
    </citation>
    <scope>NUCLEOTIDE SEQUENCE [LARGE SCALE GENOMIC DNA]</scope>
    <source>
        <strain evidence="5">DSM 7256 / JCM 30027 / ZR</strain>
    </source>
</reference>
<keyword evidence="5" id="KW-1185">Reference proteome</keyword>
<dbReference type="EMBL" id="LWMU01000011">
    <property type="protein sequence ID" value="KZX14250.1"/>
    <property type="molecule type" value="Genomic_DNA"/>
</dbReference>
<dbReference type="PATRIC" id="fig|66851.6.peg.37"/>
<keyword evidence="2" id="KW-1133">Transmembrane helix</keyword>
<evidence type="ECO:0000256" key="1">
    <source>
        <dbReference type="SAM" id="MobiDB-lite"/>
    </source>
</evidence>
<proteinExistence type="predicted"/>
<feature type="compositionally biased region" description="Low complexity" evidence="1">
    <location>
        <begin position="202"/>
        <end position="223"/>
    </location>
</feature>
<dbReference type="STRING" id="66851.MBORA_00240"/>
<dbReference type="RefSeq" id="WP_042692497.1">
    <property type="nucleotide sequence ID" value="NZ_CABMAB010000008.1"/>
</dbReference>
<evidence type="ECO:0000259" key="3">
    <source>
        <dbReference type="Pfam" id="PF13240"/>
    </source>
</evidence>